<protein>
    <submittedName>
        <fullName evidence="2">DNA-3-methyladenine glycosylase I</fullName>
    </submittedName>
</protein>
<dbReference type="GO" id="GO:0008725">
    <property type="term" value="F:DNA-3-methyladenine glycosylase activity"/>
    <property type="evidence" value="ECO:0007669"/>
    <property type="project" value="InterPro"/>
</dbReference>
<sequence>MSNSTIPGSDGQLRCRWCAAAPEFQRYHDVEWGFPVDDDFRLFEKLSLESFQSGLSWRTILAKRENFRKAFKGFDYNKLARFGAADVERLLQDDGIVRHRGKIEAVLHNARVAKEISSEVGSLAAYLWQYEPNGSAIVTPQSASQSTESLALSKDLKKLGWKFLGPTTAYAFMQAMGLVNDHVEGCVTRLKAEQARSRFKRPT</sequence>
<reference evidence="2 3" key="1">
    <citation type="submission" date="2019-11" db="EMBL/GenBank/DDBJ databases">
        <title>Novel species isolated from a subtropical stream in China.</title>
        <authorList>
            <person name="Lu H."/>
        </authorList>
    </citation>
    <scope>NUCLEOTIDE SEQUENCE [LARGE SCALE GENOMIC DNA]</scope>
    <source>
        <strain evidence="2 3">FT80W</strain>
    </source>
</reference>
<keyword evidence="1" id="KW-0479">Metal-binding</keyword>
<dbReference type="InterPro" id="IPR052891">
    <property type="entry name" value="DNA-3mA_glycosylase"/>
</dbReference>
<evidence type="ECO:0000256" key="1">
    <source>
        <dbReference type="PIRSR" id="PIRSR605019-1"/>
    </source>
</evidence>
<dbReference type="PANTHER" id="PTHR30037">
    <property type="entry name" value="DNA-3-METHYLADENINE GLYCOSYLASE 1"/>
    <property type="match status" value="1"/>
</dbReference>
<evidence type="ECO:0000313" key="2">
    <source>
        <dbReference type="EMBL" id="MRW94718.1"/>
    </source>
</evidence>
<dbReference type="RefSeq" id="WP_154383590.1">
    <property type="nucleotide sequence ID" value="NZ_WKJK01000034.1"/>
</dbReference>
<dbReference type="Pfam" id="PF03352">
    <property type="entry name" value="Adenine_glyco"/>
    <property type="match status" value="1"/>
</dbReference>
<dbReference type="SUPFAM" id="SSF48150">
    <property type="entry name" value="DNA-glycosylase"/>
    <property type="match status" value="1"/>
</dbReference>
<accession>A0A6I2L9L1</accession>
<comment type="caution">
    <text evidence="2">The sequence shown here is derived from an EMBL/GenBank/DDBJ whole genome shotgun (WGS) entry which is preliminary data.</text>
</comment>
<name>A0A6I2L9L1_9BURK</name>
<dbReference type="InterPro" id="IPR005019">
    <property type="entry name" value="Adenine_glyco"/>
</dbReference>
<dbReference type="Gene3D" id="1.10.340.30">
    <property type="entry name" value="Hypothetical protein, domain 2"/>
    <property type="match status" value="1"/>
</dbReference>
<keyword evidence="1" id="KW-0862">Zinc</keyword>
<gene>
    <name evidence="2" type="ORF">GJ699_32620</name>
</gene>
<dbReference type="InterPro" id="IPR011257">
    <property type="entry name" value="DNA_glycosylase"/>
</dbReference>
<feature type="binding site" evidence="1">
    <location>
        <position position="15"/>
    </location>
    <ligand>
        <name>Zn(2+)</name>
        <dbReference type="ChEBI" id="CHEBI:29105"/>
    </ligand>
</feature>
<dbReference type="EMBL" id="WKJK01000034">
    <property type="protein sequence ID" value="MRW94718.1"/>
    <property type="molecule type" value="Genomic_DNA"/>
</dbReference>
<evidence type="ECO:0000313" key="3">
    <source>
        <dbReference type="Proteomes" id="UP000433309"/>
    </source>
</evidence>
<dbReference type="AlphaFoldDB" id="A0A6I2L9L1"/>
<feature type="binding site" evidence="1">
    <location>
        <position position="28"/>
    </location>
    <ligand>
        <name>Zn(2+)</name>
        <dbReference type="ChEBI" id="CHEBI:29105"/>
    </ligand>
</feature>
<dbReference type="GO" id="GO:0046872">
    <property type="term" value="F:metal ion binding"/>
    <property type="evidence" value="ECO:0007669"/>
    <property type="project" value="UniProtKB-KW"/>
</dbReference>
<keyword evidence="3" id="KW-1185">Reference proteome</keyword>
<dbReference type="GO" id="GO:0006284">
    <property type="term" value="P:base-excision repair"/>
    <property type="evidence" value="ECO:0007669"/>
    <property type="project" value="InterPro"/>
</dbReference>
<feature type="binding site" evidence="1">
    <location>
        <position position="186"/>
    </location>
    <ligand>
        <name>Zn(2+)</name>
        <dbReference type="ChEBI" id="CHEBI:29105"/>
    </ligand>
</feature>
<dbReference type="PANTHER" id="PTHR30037:SF4">
    <property type="entry name" value="DNA-3-METHYLADENINE GLYCOSYLASE I"/>
    <property type="match status" value="1"/>
</dbReference>
<proteinExistence type="predicted"/>
<dbReference type="Proteomes" id="UP000433309">
    <property type="component" value="Unassembled WGS sequence"/>
</dbReference>
<organism evidence="2 3">
    <name type="scientific">Duganella guangzhouensis</name>
    <dbReference type="NCBI Taxonomy" id="2666084"/>
    <lineage>
        <taxon>Bacteria</taxon>
        <taxon>Pseudomonadati</taxon>
        <taxon>Pseudomonadota</taxon>
        <taxon>Betaproteobacteria</taxon>
        <taxon>Burkholderiales</taxon>
        <taxon>Oxalobacteraceae</taxon>
        <taxon>Telluria group</taxon>
        <taxon>Duganella</taxon>
    </lineage>
</organism>
<feature type="binding site" evidence="1">
    <location>
        <position position="182"/>
    </location>
    <ligand>
        <name>Zn(2+)</name>
        <dbReference type="ChEBI" id="CHEBI:29105"/>
    </ligand>
</feature>